<evidence type="ECO:0000256" key="1">
    <source>
        <dbReference type="SAM" id="MobiDB-lite"/>
    </source>
</evidence>
<feature type="compositionally biased region" description="Basic and acidic residues" evidence="1">
    <location>
        <begin position="844"/>
        <end position="907"/>
    </location>
</feature>
<feature type="region of interest" description="Disordered" evidence="1">
    <location>
        <begin position="596"/>
        <end position="961"/>
    </location>
</feature>
<evidence type="ECO:0000313" key="4">
    <source>
        <dbReference type="Proteomes" id="UP001470230"/>
    </source>
</evidence>
<proteinExistence type="predicted"/>
<dbReference type="PROSITE" id="PS50053">
    <property type="entry name" value="UBIQUITIN_2"/>
    <property type="match status" value="1"/>
</dbReference>
<feature type="compositionally biased region" description="Basic and acidic residues" evidence="1">
    <location>
        <begin position="915"/>
        <end position="954"/>
    </location>
</feature>
<gene>
    <name evidence="3" type="ORF">M9Y10_014101</name>
</gene>
<evidence type="ECO:0000259" key="2">
    <source>
        <dbReference type="PROSITE" id="PS50053"/>
    </source>
</evidence>
<feature type="compositionally biased region" description="Basic and acidic residues" evidence="1">
    <location>
        <begin position="702"/>
        <end position="765"/>
    </location>
</feature>
<feature type="compositionally biased region" description="Basic and acidic residues" evidence="1">
    <location>
        <begin position="685"/>
        <end position="694"/>
    </location>
</feature>
<accession>A0ABR2KZR4</accession>
<feature type="compositionally biased region" description="Basic and acidic residues" evidence="1">
    <location>
        <begin position="827"/>
        <end position="836"/>
    </location>
</feature>
<protein>
    <recommendedName>
        <fullName evidence="2">Ubiquitin-like domain-containing protein</fullName>
    </recommendedName>
</protein>
<feature type="compositionally biased region" description="Basic and acidic residues" evidence="1">
    <location>
        <begin position="469"/>
        <end position="478"/>
    </location>
</feature>
<feature type="compositionally biased region" description="Basic and acidic residues" evidence="1">
    <location>
        <begin position="339"/>
        <end position="348"/>
    </location>
</feature>
<feature type="compositionally biased region" description="Polar residues" evidence="1">
    <location>
        <begin position="298"/>
        <end position="311"/>
    </location>
</feature>
<name>A0ABR2KZR4_9EUKA</name>
<dbReference type="InterPro" id="IPR000626">
    <property type="entry name" value="Ubiquitin-like_dom"/>
</dbReference>
<keyword evidence="4" id="KW-1185">Reference proteome</keyword>
<dbReference type="SUPFAM" id="SSF54236">
    <property type="entry name" value="Ubiquitin-like"/>
    <property type="match status" value="1"/>
</dbReference>
<feature type="domain" description="Ubiquitin-like" evidence="2">
    <location>
        <begin position="1074"/>
        <end position="1142"/>
    </location>
</feature>
<comment type="caution">
    <text evidence="3">The sequence shown here is derived from an EMBL/GenBank/DDBJ whole genome shotgun (WGS) entry which is preliminary data.</text>
</comment>
<feature type="compositionally biased region" description="Basic and acidic residues" evidence="1">
    <location>
        <begin position="360"/>
        <end position="413"/>
    </location>
</feature>
<feature type="region of interest" description="Disordered" evidence="1">
    <location>
        <begin position="277"/>
        <end position="494"/>
    </location>
</feature>
<sequence>MKKFNYTFLGSGIKKPIEVDLNECKTVSDLKRKIATENNLNDDQIVFQILPEKTQLKDIPQSFLFIIKDFTAKNNPFPKGNDLKIKKNKEKYISNKFCEFEKEGFYYSPSFKKFNITVDPITNKIEIKGKYITLNYGQNNFTFTEKEFVESAYHLIKKVFNDSYSISIQRDGKKLLYTQSLITGRRYRITVTYQIVFQNESLNSNQFLDYLSTVFDAQQRLLIVYNDIFGGILKPENIIIYKNRHEIADSNEYLHNVHKLTEHFIFDIKKKSSRRKRKVTKRIIRPKIEPLEDDDNQQPKSQEKQVTQEQLDLNPGKLKQKDSLRRKKPKQEAENSYNSKHESPEKNEPNYSIFGISNHKFSEKNNPKSTKSDKDKPKSTEKDKLKSTEKDKDKSTESDLNKSKFTDKDKSKSSEIIISESSDQNKSKNQQTDSPKPKRTPKAKFMPAIQIVDYDSKSEDETVVTSLESESRQRKESENSPTNSKAQQTEKLNQTKHDSNLKITFFFDKFPKHIKHISLHIPAEAYIQEVKEIIKNKIEIKEEIEILYKRNNKRYIVRSNRIIDDIKDIIYTEIDGLNRHILYVYPANSKTSIKEKIKSGNDDVRKTMKDAGSESNEKSDENKHCEKEKEQSNENLKNDNESHEKGDENRYYENEKEQQAKGDFKNEGKTKAKEDSDIESNEISDFNKHYKNTKEQQTNKNLKNEEKIKIKEDSDNESHKKSDENEKEQHTKGDFKNEEKTKAKEDSDIESHEISDFNKHYKITKEQQTNKNLKNEEKIKTQEDSDNESHKKSDEKEKEQQPKEDFKNEEKTKAKEDSDIESNEISDFNKHYKNTKEQQTNKNLKNEEKIKIKEDADNESHKKNDEKEKEQQAKEDFKNEEKTKAKEDSDIESHEISDFNKHYKNTKEQQTNKNLKNEEKIKTQEDSDNESHKKSDEKEKEQQPKEDFQNEETKSKRKNKRIKLSAFKPTINRNISSLRESQSNFEYIFIYENKVHKLMLPNESVLQKNQATIKKLFDIDDDATLTFSIFSEKEKERTIEDLDVKMDTLKKYKIKISIQPKIEEEEEEKEGDSVPKTIKYLYQTNKSNEPKEICLSEDATVKTLKREIANDNGANNLSNIKILFAGKELLDKIILDQLEIGESKLFVYIRSDEEIFLMTAKALQFGQESSEYEYEYEYEEEEEDDYSVDF</sequence>
<dbReference type="EMBL" id="JAPFFF010000002">
    <property type="protein sequence ID" value="KAK8896206.1"/>
    <property type="molecule type" value="Genomic_DNA"/>
</dbReference>
<organism evidence="3 4">
    <name type="scientific">Tritrichomonas musculus</name>
    <dbReference type="NCBI Taxonomy" id="1915356"/>
    <lineage>
        <taxon>Eukaryota</taxon>
        <taxon>Metamonada</taxon>
        <taxon>Parabasalia</taxon>
        <taxon>Tritrichomonadida</taxon>
        <taxon>Tritrichomonadidae</taxon>
        <taxon>Tritrichomonas</taxon>
    </lineage>
</organism>
<feature type="compositionally biased region" description="Basic and acidic residues" evidence="1">
    <location>
        <begin position="596"/>
        <end position="675"/>
    </location>
</feature>
<feature type="compositionally biased region" description="Polar residues" evidence="1">
    <location>
        <begin position="479"/>
        <end position="492"/>
    </location>
</feature>
<dbReference type="Proteomes" id="UP001470230">
    <property type="component" value="Unassembled WGS sequence"/>
</dbReference>
<dbReference type="InterPro" id="IPR029071">
    <property type="entry name" value="Ubiquitin-like_domsf"/>
</dbReference>
<feature type="compositionally biased region" description="Basic and acidic residues" evidence="1">
    <location>
        <begin position="773"/>
        <end position="817"/>
    </location>
</feature>
<reference evidence="3 4" key="1">
    <citation type="submission" date="2024-04" db="EMBL/GenBank/DDBJ databases">
        <title>Tritrichomonas musculus Genome.</title>
        <authorList>
            <person name="Alves-Ferreira E."/>
            <person name="Grigg M."/>
            <person name="Lorenzi H."/>
            <person name="Galac M."/>
        </authorList>
    </citation>
    <scope>NUCLEOTIDE SEQUENCE [LARGE SCALE GENOMIC DNA]</scope>
    <source>
        <strain evidence="3 4">EAF2021</strain>
    </source>
</reference>
<evidence type="ECO:0000313" key="3">
    <source>
        <dbReference type="EMBL" id="KAK8896206.1"/>
    </source>
</evidence>